<evidence type="ECO:0000313" key="2">
    <source>
        <dbReference type="EMBL" id="SVA50098.1"/>
    </source>
</evidence>
<dbReference type="InterPro" id="IPR029062">
    <property type="entry name" value="Class_I_gatase-like"/>
</dbReference>
<feature type="domain" description="Glutamine amidotransferase" evidence="1">
    <location>
        <begin position="33"/>
        <end position="204"/>
    </location>
</feature>
<dbReference type="PROSITE" id="PS51273">
    <property type="entry name" value="GATASE_TYPE_1"/>
    <property type="match status" value="1"/>
</dbReference>
<reference evidence="2" key="1">
    <citation type="submission" date="2018-05" db="EMBL/GenBank/DDBJ databases">
        <authorList>
            <person name="Lanie J.A."/>
            <person name="Ng W.-L."/>
            <person name="Kazmierczak K.M."/>
            <person name="Andrzejewski T.M."/>
            <person name="Davidsen T.M."/>
            <person name="Wayne K.J."/>
            <person name="Tettelin H."/>
            <person name="Glass J.I."/>
            <person name="Rusch D."/>
            <person name="Podicherti R."/>
            <person name="Tsui H.-C.T."/>
            <person name="Winkler M.E."/>
        </authorList>
    </citation>
    <scope>NUCLEOTIDE SEQUENCE</scope>
</reference>
<gene>
    <name evidence="2" type="ORF">METZ01_LOCUS102952</name>
</gene>
<dbReference type="InterPro" id="IPR044992">
    <property type="entry name" value="ChyE-like"/>
</dbReference>
<evidence type="ECO:0000259" key="1">
    <source>
        <dbReference type="Pfam" id="PF00117"/>
    </source>
</evidence>
<name>A0A381WDI1_9ZZZZ</name>
<sequence length="264" mass="30728">MSQLKVLIVEGNTHEENLKFQKLSNQPQSFNFKDNIKKYYPNTEIDVVNPSTEKEAAKFIPQLNKYDGIIWGGSTMNIYDNTIEIRRQIDFAKKLFEFEKKIFAICWGLQLIVTASGGEVKKSNTGTQVGIAIDIELTPDGLNHPVYKSKLKKFTTPAFNFDEVVKLPDNSVHLAFNKTNKIQGLAFKSGNCDIWGLQYHPEIHYDYMIRLINDRREKLIKKKCFKNDEEINHHIQFIKKERDLLDDDFRLLEIKTWLQNLNGN</sequence>
<protein>
    <recommendedName>
        <fullName evidence="1">Glutamine amidotransferase domain-containing protein</fullName>
    </recommendedName>
</protein>
<dbReference type="Pfam" id="PF00117">
    <property type="entry name" value="GATase"/>
    <property type="match status" value="1"/>
</dbReference>
<dbReference type="PANTHER" id="PTHR42695">
    <property type="entry name" value="GLUTAMINE AMIDOTRANSFERASE YLR126C-RELATED"/>
    <property type="match status" value="1"/>
</dbReference>
<dbReference type="AlphaFoldDB" id="A0A381WDI1"/>
<dbReference type="SUPFAM" id="SSF52317">
    <property type="entry name" value="Class I glutamine amidotransferase-like"/>
    <property type="match status" value="1"/>
</dbReference>
<proteinExistence type="predicted"/>
<dbReference type="PANTHER" id="PTHR42695:SF5">
    <property type="entry name" value="GLUTAMINE AMIDOTRANSFERASE YLR126C-RELATED"/>
    <property type="match status" value="1"/>
</dbReference>
<dbReference type="InterPro" id="IPR017926">
    <property type="entry name" value="GATASE"/>
</dbReference>
<accession>A0A381WDI1</accession>
<dbReference type="GO" id="GO:0005829">
    <property type="term" value="C:cytosol"/>
    <property type="evidence" value="ECO:0007669"/>
    <property type="project" value="TreeGrafter"/>
</dbReference>
<dbReference type="Gene3D" id="3.40.50.880">
    <property type="match status" value="1"/>
</dbReference>
<organism evidence="2">
    <name type="scientific">marine metagenome</name>
    <dbReference type="NCBI Taxonomy" id="408172"/>
    <lineage>
        <taxon>unclassified sequences</taxon>
        <taxon>metagenomes</taxon>
        <taxon>ecological metagenomes</taxon>
    </lineage>
</organism>
<dbReference type="EMBL" id="UINC01011340">
    <property type="protein sequence ID" value="SVA50098.1"/>
    <property type="molecule type" value="Genomic_DNA"/>
</dbReference>
<dbReference type="CDD" id="cd01741">
    <property type="entry name" value="GATase1_1"/>
    <property type="match status" value="1"/>
</dbReference>